<dbReference type="PANTHER" id="PTHR10458">
    <property type="entry name" value="PEPTIDE DEFORMYLASE"/>
    <property type="match status" value="1"/>
</dbReference>
<dbReference type="EC" id="3.5.1.88" evidence="2"/>
<dbReference type="SUPFAM" id="SSF56420">
    <property type="entry name" value="Peptide deformylase"/>
    <property type="match status" value="1"/>
</dbReference>
<gene>
    <name evidence="2" type="primary">def</name>
    <name evidence="3" type="ORF">ACFQ3F_04000</name>
</gene>
<dbReference type="RefSeq" id="WP_367917585.1">
    <property type="nucleotide sequence ID" value="NZ_BAABAC010000005.1"/>
</dbReference>
<comment type="caution">
    <text evidence="3">The sequence shown here is derived from an EMBL/GenBank/DDBJ whole genome shotgun (WGS) entry which is preliminary data.</text>
</comment>
<dbReference type="PANTHER" id="PTHR10458:SF22">
    <property type="entry name" value="PEPTIDE DEFORMYLASE"/>
    <property type="match status" value="1"/>
</dbReference>
<evidence type="ECO:0000256" key="2">
    <source>
        <dbReference type="HAMAP-Rule" id="MF_00163"/>
    </source>
</evidence>
<proteinExistence type="inferred from homology"/>
<feature type="binding site" evidence="2">
    <location>
        <position position="157"/>
    </location>
    <ligand>
        <name>Fe cation</name>
        <dbReference type="ChEBI" id="CHEBI:24875"/>
    </ligand>
</feature>
<feature type="active site" evidence="2">
    <location>
        <position position="158"/>
    </location>
</feature>
<keyword evidence="4" id="KW-1185">Reference proteome</keyword>
<dbReference type="PIRSF" id="PIRSF004749">
    <property type="entry name" value="Pep_def"/>
    <property type="match status" value="1"/>
</dbReference>
<dbReference type="PRINTS" id="PR01576">
    <property type="entry name" value="PDEFORMYLASE"/>
</dbReference>
<feature type="binding site" evidence="2">
    <location>
        <position position="161"/>
    </location>
    <ligand>
        <name>Fe cation</name>
        <dbReference type="ChEBI" id="CHEBI:24875"/>
    </ligand>
</feature>
<reference evidence="4" key="1">
    <citation type="journal article" date="2019" name="Int. J. Syst. Evol. Microbiol.">
        <title>The Global Catalogue of Microorganisms (GCM) 10K type strain sequencing project: providing services to taxonomists for standard genome sequencing and annotation.</title>
        <authorList>
            <consortium name="The Broad Institute Genomics Platform"/>
            <consortium name="The Broad Institute Genome Sequencing Center for Infectious Disease"/>
            <person name="Wu L."/>
            <person name="Ma J."/>
        </authorList>
    </citation>
    <scope>NUCLEOTIDE SEQUENCE [LARGE SCALE GENOMIC DNA]</scope>
    <source>
        <strain evidence="4">CCUG 52478</strain>
    </source>
</reference>
<comment type="function">
    <text evidence="2">Removes the formyl group from the N-terminal Met of newly synthesized proteins. Requires at least a dipeptide for an efficient rate of reaction. N-terminal L-methionine is a prerequisite for activity but the enzyme has broad specificity at other positions.</text>
</comment>
<dbReference type="HAMAP" id="MF_00163">
    <property type="entry name" value="Pep_deformylase"/>
    <property type="match status" value="1"/>
</dbReference>
<dbReference type="CDD" id="cd00487">
    <property type="entry name" value="Pep_deformylase"/>
    <property type="match status" value="1"/>
</dbReference>
<keyword evidence="2" id="KW-0648">Protein biosynthesis</keyword>
<dbReference type="InterPro" id="IPR023635">
    <property type="entry name" value="Peptide_deformylase"/>
</dbReference>
<dbReference type="Pfam" id="PF01327">
    <property type="entry name" value="Pep_deformylase"/>
    <property type="match status" value="1"/>
</dbReference>
<feature type="binding site" evidence="2">
    <location>
        <position position="114"/>
    </location>
    <ligand>
        <name>Fe cation</name>
        <dbReference type="ChEBI" id="CHEBI:24875"/>
    </ligand>
</feature>
<accession>A0ABW3VVJ8</accession>
<name>A0ABW3VVJ8_9ACTN</name>
<comment type="catalytic activity">
    <reaction evidence="2">
        <text>N-terminal N-formyl-L-methionyl-[peptide] + H2O = N-terminal L-methionyl-[peptide] + formate</text>
        <dbReference type="Rhea" id="RHEA:24420"/>
        <dbReference type="Rhea" id="RHEA-COMP:10639"/>
        <dbReference type="Rhea" id="RHEA-COMP:10640"/>
        <dbReference type="ChEBI" id="CHEBI:15377"/>
        <dbReference type="ChEBI" id="CHEBI:15740"/>
        <dbReference type="ChEBI" id="CHEBI:49298"/>
        <dbReference type="ChEBI" id="CHEBI:64731"/>
        <dbReference type="EC" id="3.5.1.88"/>
    </reaction>
</comment>
<sequence>MSSERVAAWSETELGVDGRILDVVRAPAGVLSARGDDVDPTAPEIVQLAADLVATMRVSPGCVGLAANQVGVGVRVFCVDVTEHPKTRTRHGTFVLCNAEVVESSRNEKAREGCMSVPDFTGDVKRASRLTVRGQLPGTGETVEFATDAFEARALQHEIDHTDGFLFLDRVAGAHAIYARQTYL</sequence>
<dbReference type="EMBL" id="JBHTLX010000005">
    <property type="protein sequence ID" value="MFD1246942.1"/>
    <property type="molecule type" value="Genomic_DNA"/>
</dbReference>
<dbReference type="InterPro" id="IPR036821">
    <property type="entry name" value="Peptide_deformylase_sf"/>
</dbReference>
<keyword evidence="2" id="KW-0408">Iron</keyword>
<dbReference type="Proteomes" id="UP001597229">
    <property type="component" value="Unassembled WGS sequence"/>
</dbReference>
<evidence type="ECO:0000313" key="3">
    <source>
        <dbReference type="EMBL" id="MFD1246942.1"/>
    </source>
</evidence>
<evidence type="ECO:0000256" key="1">
    <source>
        <dbReference type="ARBA" id="ARBA00010759"/>
    </source>
</evidence>
<comment type="similarity">
    <text evidence="1 2">Belongs to the polypeptide deformylase family.</text>
</comment>
<organism evidence="3 4">
    <name type="scientific">Nocardioides ginsengisoli</name>
    <dbReference type="NCBI Taxonomy" id="363868"/>
    <lineage>
        <taxon>Bacteria</taxon>
        <taxon>Bacillati</taxon>
        <taxon>Actinomycetota</taxon>
        <taxon>Actinomycetes</taxon>
        <taxon>Propionibacteriales</taxon>
        <taxon>Nocardioidaceae</taxon>
        <taxon>Nocardioides</taxon>
    </lineage>
</organism>
<protein>
    <recommendedName>
        <fullName evidence="2">Peptide deformylase</fullName>
        <shortName evidence="2">PDF</shortName>
        <ecNumber evidence="2">3.5.1.88</ecNumber>
    </recommendedName>
    <alternativeName>
        <fullName evidence="2">Polypeptide deformylase</fullName>
    </alternativeName>
</protein>
<dbReference type="Gene3D" id="3.90.45.10">
    <property type="entry name" value="Peptide deformylase"/>
    <property type="match status" value="1"/>
</dbReference>
<keyword evidence="2" id="KW-0378">Hydrolase</keyword>
<keyword evidence="2" id="KW-0479">Metal-binding</keyword>
<evidence type="ECO:0000313" key="4">
    <source>
        <dbReference type="Proteomes" id="UP001597229"/>
    </source>
</evidence>
<comment type="cofactor">
    <cofactor evidence="2">
        <name>Fe(2+)</name>
        <dbReference type="ChEBI" id="CHEBI:29033"/>
    </cofactor>
    <text evidence="2">Binds 1 Fe(2+) ion.</text>
</comment>